<evidence type="ECO:0000313" key="8">
    <source>
        <dbReference type="Proteomes" id="UP001568358"/>
    </source>
</evidence>
<dbReference type="Proteomes" id="UP001568358">
    <property type="component" value="Unassembled WGS sequence"/>
</dbReference>
<accession>A0A8G2CAG5</accession>
<dbReference type="InterPro" id="IPR036388">
    <property type="entry name" value="WH-like_DNA-bd_sf"/>
</dbReference>
<evidence type="ECO:0000259" key="4">
    <source>
        <dbReference type="PROSITE" id="PS51118"/>
    </source>
</evidence>
<evidence type="ECO:0000313" key="7">
    <source>
        <dbReference type="Proteomes" id="UP000184001"/>
    </source>
</evidence>
<dbReference type="Proteomes" id="UP000184001">
    <property type="component" value="Unassembled WGS sequence"/>
</dbReference>
<protein>
    <submittedName>
        <fullName evidence="6">Transcriptional regulator, HxlR family</fullName>
    </submittedName>
    <submittedName>
        <fullName evidence="5">Winged helix-turn-helix transcriptional regulator</fullName>
    </submittedName>
</protein>
<keyword evidence="2" id="KW-0238">DNA-binding</keyword>
<dbReference type="SUPFAM" id="SSF46785">
    <property type="entry name" value="Winged helix' DNA-binding domain"/>
    <property type="match status" value="1"/>
</dbReference>
<dbReference type="PROSITE" id="PS51118">
    <property type="entry name" value="HTH_HXLR"/>
    <property type="match status" value="1"/>
</dbReference>
<reference evidence="6 7" key="1">
    <citation type="submission" date="2016-11" db="EMBL/GenBank/DDBJ databases">
        <authorList>
            <person name="Varghese N."/>
            <person name="Submissions S."/>
        </authorList>
    </citation>
    <scope>NUCLEOTIDE SEQUENCE [LARGE SCALE GENOMIC DNA]</scope>
    <source>
        <strain evidence="6 7">DSM 17919</strain>
    </source>
</reference>
<dbReference type="InterPro" id="IPR011991">
    <property type="entry name" value="ArsR-like_HTH"/>
</dbReference>
<dbReference type="EMBL" id="FQZR01000004">
    <property type="protein sequence ID" value="SHJ30925.1"/>
    <property type="molecule type" value="Genomic_DNA"/>
</dbReference>
<dbReference type="InterPro" id="IPR002577">
    <property type="entry name" value="HTH_HxlR"/>
</dbReference>
<evidence type="ECO:0000313" key="6">
    <source>
        <dbReference type="EMBL" id="SHJ30925.1"/>
    </source>
</evidence>
<sequence length="116" mass="13268">MIMWNGKEYRCPVEVGMDVISGKWKSLILWHLGEGGKRYKELERIVPGVSQKMLTQQLKEMERDGLLIRTVYPEVPPRVEYALTDLGRSGLSILKMLHDWAIDELGCEHPCARGAD</sequence>
<feature type="domain" description="HTH hxlR-type" evidence="4">
    <location>
        <begin position="11"/>
        <end position="109"/>
    </location>
</feature>
<dbReference type="PANTHER" id="PTHR33204">
    <property type="entry name" value="TRANSCRIPTIONAL REGULATOR, MARR FAMILY"/>
    <property type="match status" value="1"/>
</dbReference>
<keyword evidence="1" id="KW-0805">Transcription regulation</keyword>
<comment type="caution">
    <text evidence="6">The sequence shown here is derived from an EMBL/GenBank/DDBJ whole genome shotgun (WGS) entry which is preliminary data.</text>
</comment>
<keyword evidence="3" id="KW-0804">Transcription</keyword>
<organism evidence="6 7">
    <name type="scientific">Halodesulfovibrio aestuarii</name>
    <dbReference type="NCBI Taxonomy" id="126333"/>
    <lineage>
        <taxon>Bacteria</taxon>
        <taxon>Pseudomonadati</taxon>
        <taxon>Thermodesulfobacteriota</taxon>
        <taxon>Desulfovibrionia</taxon>
        <taxon>Desulfovibrionales</taxon>
        <taxon>Desulfovibrionaceae</taxon>
        <taxon>Halodesulfovibrio</taxon>
    </lineage>
</organism>
<dbReference type="PANTHER" id="PTHR33204:SF29">
    <property type="entry name" value="TRANSCRIPTIONAL REGULATOR"/>
    <property type="match status" value="1"/>
</dbReference>
<gene>
    <name evidence="5" type="ORF">AB2Z07_14030</name>
    <name evidence="6" type="ORF">SAMN05660830_02159</name>
</gene>
<evidence type="ECO:0000256" key="1">
    <source>
        <dbReference type="ARBA" id="ARBA00023015"/>
    </source>
</evidence>
<name>A0A8G2CAG5_9BACT</name>
<dbReference type="InterPro" id="IPR036390">
    <property type="entry name" value="WH_DNA-bd_sf"/>
</dbReference>
<dbReference type="Pfam" id="PF01638">
    <property type="entry name" value="HxlR"/>
    <property type="match status" value="1"/>
</dbReference>
<dbReference type="EMBL" id="JBFSOO010000012">
    <property type="protein sequence ID" value="MEZ6854627.1"/>
    <property type="molecule type" value="Genomic_DNA"/>
</dbReference>
<dbReference type="GO" id="GO:0003677">
    <property type="term" value="F:DNA binding"/>
    <property type="evidence" value="ECO:0007669"/>
    <property type="project" value="UniProtKB-KW"/>
</dbReference>
<evidence type="ECO:0000256" key="2">
    <source>
        <dbReference type="ARBA" id="ARBA00023125"/>
    </source>
</evidence>
<proteinExistence type="predicted"/>
<dbReference type="Gene3D" id="1.10.10.10">
    <property type="entry name" value="Winged helix-like DNA-binding domain superfamily/Winged helix DNA-binding domain"/>
    <property type="match status" value="1"/>
</dbReference>
<keyword evidence="8" id="KW-1185">Reference proteome</keyword>
<dbReference type="CDD" id="cd00090">
    <property type="entry name" value="HTH_ARSR"/>
    <property type="match status" value="1"/>
</dbReference>
<dbReference type="AlphaFoldDB" id="A0A8G2CAG5"/>
<dbReference type="RefSeq" id="WP_020000221.1">
    <property type="nucleotide sequence ID" value="NZ_CP192217.1"/>
</dbReference>
<evidence type="ECO:0000256" key="3">
    <source>
        <dbReference type="ARBA" id="ARBA00023163"/>
    </source>
</evidence>
<dbReference type="GO" id="GO:0006355">
    <property type="term" value="P:regulation of DNA-templated transcription"/>
    <property type="evidence" value="ECO:0007669"/>
    <property type="project" value="UniProtKB-ARBA"/>
</dbReference>
<evidence type="ECO:0000313" key="5">
    <source>
        <dbReference type="EMBL" id="MEZ6854627.1"/>
    </source>
</evidence>
<reference evidence="5 8" key="2">
    <citation type="submission" date="2024-07" db="EMBL/GenBank/DDBJ databases">
        <title>Active virus-host system and metabolic interactions in a Lokiarchaeon culture.</title>
        <authorList>
            <person name="Ponce Toledo R.I."/>
            <person name="Rodrigues Oliveira T."/>
            <person name="Schleper C."/>
        </authorList>
    </citation>
    <scope>NUCLEOTIDE SEQUENCE [LARGE SCALE GENOMIC DNA]</scope>
    <source>
        <strain evidence="5 8">B35</strain>
    </source>
</reference>